<dbReference type="PANTHER" id="PTHR48103">
    <property type="entry name" value="MIDASIN-RELATED"/>
    <property type="match status" value="1"/>
</dbReference>
<feature type="compositionally biased region" description="Low complexity" evidence="3">
    <location>
        <begin position="221"/>
        <end position="235"/>
    </location>
</feature>
<feature type="non-terminal residue" evidence="5">
    <location>
        <position position="253"/>
    </location>
</feature>
<dbReference type="GO" id="GO:0016887">
    <property type="term" value="F:ATP hydrolysis activity"/>
    <property type="evidence" value="ECO:0007669"/>
    <property type="project" value="InterPro"/>
</dbReference>
<proteinExistence type="predicted"/>
<evidence type="ECO:0000313" key="6">
    <source>
        <dbReference type="Proteomes" id="UP000485058"/>
    </source>
</evidence>
<dbReference type="PANTHER" id="PTHR48103:SF2">
    <property type="entry name" value="MIDASIN"/>
    <property type="match status" value="1"/>
</dbReference>
<keyword evidence="2" id="KW-0067">ATP-binding</keyword>
<gene>
    <name evidence="5" type="ORF">HaLaN_11979</name>
</gene>
<dbReference type="Pfam" id="PF07728">
    <property type="entry name" value="AAA_5"/>
    <property type="match status" value="1"/>
</dbReference>
<dbReference type="GO" id="GO:0000027">
    <property type="term" value="P:ribosomal large subunit assembly"/>
    <property type="evidence" value="ECO:0007669"/>
    <property type="project" value="TreeGrafter"/>
</dbReference>
<evidence type="ECO:0000256" key="2">
    <source>
        <dbReference type="ARBA" id="ARBA00022840"/>
    </source>
</evidence>
<dbReference type="FunFam" id="3.40.50.300:FF:000582">
    <property type="entry name" value="Midasin"/>
    <property type="match status" value="1"/>
</dbReference>
<dbReference type="CDD" id="cd00009">
    <property type="entry name" value="AAA"/>
    <property type="match status" value="1"/>
</dbReference>
<dbReference type="SUPFAM" id="SSF52540">
    <property type="entry name" value="P-loop containing nucleoside triphosphate hydrolases"/>
    <property type="match status" value="1"/>
</dbReference>
<name>A0A699ZJ27_HAELA</name>
<keyword evidence="6" id="KW-1185">Reference proteome</keyword>
<dbReference type="GO" id="GO:0000055">
    <property type="term" value="P:ribosomal large subunit export from nucleus"/>
    <property type="evidence" value="ECO:0007669"/>
    <property type="project" value="TreeGrafter"/>
</dbReference>
<dbReference type="AlphaFoldDB" id="A0A699ZJ27"/>
<dbReference type="InterPro" id="IPR011704">
    <property type="entry name" value="ATPase_dyneun-rel_AAA"/>
</dbReference>
<evidence type="ECO:0000256" key="1">
    <source>
        <dbReference type="ARBA" id="ARBA00022741"/>
    </source>
</evidence>
<evidence type="ECO:0000259" key="4">
    <source>
        <dbReference type="Pfam" id="PF07728"/>
    </source>
</evidence>
<feature type="region of interest" description="Disordered" evidence="3">
    <location>
        <begin position="221"/>
        <end position="253"/>
    </location>
</feature>
<evidence type="ECO:0000313" key="5">
    <source>
        <dbReference type="EMBL" id="GFH15702.1"/>
    </source>
</evidence>
<accession>A0A699ZJ27</accession>
<feature type="domain" description="ATPase dynein-related AAA" evidence="4">
    <location>
        <begin position="22"/>
        <end position="144"/>
    </location>
</feature>
<dbReference type="Proteomes" id="UP000485058">
    <property type="component" value="Unassembled WGS sequence"/>
</dbReference>
<comment type="caution">
    <text evidence="5">The sequence shown here is derived from an EMBL/GenBank/DDBJ whole genome shotgun (WGS) entry which is preliminary data.</text>
</comment>
<protein>
    <recommendedName>
        <fullName evidence="4">ATPase dynein-related AAA domain-containing protein</fullName>
    </recommendedName>
</protein>
<organism evidence="5 6">
    <name type="scientific">Haematococcus lacustris</name>
    <name type="common">Green alga</name>
    <name type="synonym">Haematococcus pluvialis</name>
    <dbReference type="NCBI Taxonomy" id="44745"/>
    <lineage>
        <taxon>Eukaryota</taxon>
        <taxon>Viridiplantae</taxon>
        <taxon>Chlorophyta</taxon>
        <taxon>core chlorophytes</taxon>
        <taxon>Chlorophyceae</taxon>
        <taxon>CS clade</taxon>
        <taxon>Chlamydomonadales</taxon>
        <taxon>Haematococcaceae</taxon>
        <taxon>Haematococcus</taxon>
    </lineage>
</organism>
<sequence>GLPPTVAANLGRAALALCAGRPLLLEGPPGCGKTWLLEHLARLTGNDSSMVRIHLDDQMDAKSLLGAYLCTAVPGEFAWQPGPLVRAVTEGRWLVVEDVNMAPPDVLAALVPLLEGGSLTVPSRGEVLQAAPGFQLLATVTSAPGPAAAAGLPGAGGAGGAYATTNMAKELLGSLWSYVRVVPPSEAEQLALLAASFPATTPLLPPALACLALVHLASGQARPTSTSSSTSPAAPTHHDHHQEQQQGDMECDE</sequence>
<reference evidence="5 6" key="1">
    <citation type="submission" date="2020-02" db="EMBL/GenBank/DDBJ databases">
        <title>Draft genome sequence of Haematococcus lacustris strain NIES-144.</title>
        <authorList>
            <person name="Morimoto D."/>
            <person name="Nakagawa S."/>
            <person name="Yoshida T."/>
            <person name="Sawayama S."/>
        </authorList>
    </citation>
    <scope>NUCLEOTIDE SEQUENCE [LARGE SCALE GENOMIC DNA]</scope>
    <source>
        <strain evidence="5 6">NIES-144</strain>
    </source>
</reference>
<dbReference type="GO" id="GO:0005524">
    <property type="term" value="F:ATP binding"/>
    <property type="evidence" value="ECO:0007669"/>
    <property type="project" value="UniProtKB-KW"/>
</dbReference>
<evidence type="ECO:0000256" key="3">
    <source>
        <dbReference type="SAM" id="MobiDB-lite"/>
    </source>
</evidence>
<dbReference type="Gene3D" id="3.40.50.300">
    <property type="entry name" value="P-loop containing nucleotide triphosphate hydrolases"/>
    <property type="match status" value="1"/>
</dbReference>
<dbReference type="EMBL" id="BLLF01000887">
    <property type="protein sequence ID" value="GFH15702.1"/>
    <property type="molecule type" value="Genomic_DNA"/>
</dbReference>
<dbReference type="InterPro" id="IPR027417">
    <property type="entry name" value="P-loop_NTPase"/>
</dbReference>
<dbReference type="GO" id="GO:0030687">
    <property type="term" value="C:preribosome, large subunit precursor"/>
    <property type="evidence" value="ECO:0007669"/>
    <property type="project" value="TreeGrafter"/>
</dbReference>
<feature type="non-terminal residue" evidence="5">
    <location>
        <position position="1"/>
    </location>
</feature>
<keyword evidence="1" id="KW-0547">Nucleotide-binding</keyword>
<dbReference type="GO" id="GO:0005634">
    <property type="term" value="C:nucleus"/>
    <property type="evidence" value="ECO:0007669"/>
    <property type="project" value="TreeGrafter"/>
</dbReference>